<accession>A0A0J9XJ50</accession>
<feature type="domain" description="SGNH hydrolase-type esterase" evidence="1">
    <location>
        <begin position="43"/>
        <end position="236"/>
    </location>
</feature>
<dbReference type="InterPro" id="IPR013830">
    <property type="entry name" value="SGNH_hydro"/>
</dbReference>
<reference evidence="2" key="1">
    <citation type="submission" date="2014-03" db="EMBL/GenBank/DDBJ databases">
        <authorList>
            <person name="Casaregola S."/>
        </authorList>
    </citation>
    <scope>NUCLEOTIDE SEQUENCE [LARGE SCALE GENOMIC DNA]</scope>
    <source>
        <strain evidence="2">CLIB 918</strain>
    </source>
</reference>
<dbReference type="OrthoDB" id="671439at2759"/>
<dbReference type="Pfam" id="PF13472">
    <property type="entry name" value="Lipase_GDSL_2"/>
    <property type="match status" value="1"/>
</dbReference>
<dbReference type="InterPro" id="IPR036514">
    <property type="entry name" value="SGNH_hydro_sf"/>
</dbReference>
<evidence type="ECO:0000313" key="3">
    <source>
        <dbReference type="Proteomes" id="UP000242525"/>
    </source>
</evidence>
<keyword evidence="3" id="KW-1185">Reference proteome</keyword>
<dbReference type="Gene3D" id="3.40.50.1110">
    <property type="entry name" value="SGNH hydrolase"/>
    <property type="match status" value="1"/>
</dbReference>
<evidence type="ECO:0000259" key="1">
    <source>
        <dbReference type="Pfam" id="PF13472"/>
    </source>
</evidence>
<dbReference type="AlphaFoldDB" id="A0A0J9XJ50"/>
<name>A0A0J9XJ50_GEOCN</name>
<evidence type="ECO:0000313" key="2">
    <source>
        <dbReference type="EMBL" id="CDO57508.1"/>
    </source>
</evidence>
<comment type="caution">
    <text evidence="2">The sequence shown here is derived from an EMBL/GenBank/DDBJ whole genome shotgun (WGS) entry which is preliminary data.</text>
</comment>
<dbReference type="InterPro" id="IPR045136">
    <property type="entry name" value="Iah1-like"/>
</dbReference>
<dbReference type="Proteomes" id="UP000242525">
    <property type="component" value="Unassembled WGS sequence"/>
</dbReference>
<proteinExistence type="predicted"/>
<sequence length="267" mass="29442">MSDDTIKRHNEIVTSIFSEFPSSLGPNQPSSSQLIYPKKVFLVGDSLIELSNDPLNTFPLGSALTHLFRRRADVLNRGLSGYSSKWMSSQFHRLKTELAELGPDQVFMVLILMGTNDSVLPGNPHHVPVEDFKNNLHELVRDVSTLVPSTAVIVVSPPPCSQQLLNDKSSKLSKSGRARSNEAVESYVAAAQDIVSSINLPLVKFVNLYDALTETALPIEKYLTDGVHLSGEGYKVLFIKLVEVLQSLGSRLMTLPMIEPHFSSKIN</sequence>
<organism evidence="2 3">
    <name type="scientific">Geotrichum candidum</name>
    <name type="common">Oospora lactis</name>
    <name type="synonym">Dipodascus geotrichum</name>
    <dbReference type="NCBI Taxonomy" id="1173061"/>
    <lineage>
        <taxon>Eukaryota</taxon>
        <taxon>Fungi</taxon>
        <taxon>Dikarya</taxon>
        <taxon>Ascomycota</taxon>
        <taxon>Saccharomycotina</taxon>
        <taxon>Dipodascomycetes</taxon>
        <taxon>Dipodascales</taxon>
        <taxon>Dipodascaceae</taxon>
        <taxon>Geotrichum</taxon>
    </lineage>
</organism>
<dbReference type="PANTHER" id="PTHR14209:SF19">
    <property type="entry name" value="ISOAMYL ACETATE-HYDROLYZING ESTERASE 1 HOMOLOG"/>
    <property type="match status" value="1"/>
</dbReference>
<dbReference type="PANTHER" id="PTHR14209">
    <property type="entry name" value="ISOAMYL ACETATE-HYDROLYZING ESTERASE 1"/>
    <property type="match status" value="1"/>
</dbReference>
<dbReference type="EMBL" id="CCBN010000022">
    <property type="protein sequence ID" value="CDO57508.1"/>
    <property type="molecule type" value="Genomic_DNA"/>
</dbReference>
<protein>
    <submittedName>
        <fullName evidence="2">Similar to Saccharomyces cerevisiae YOR126C IAH1 Isoamyl acetate-hydrolyzing esterase</fullName>
    </submittedName>
</protein>
<dbReference type="SUPFAM" id="SSF52266">
    <property type="entry name" value="SGNH hydrolase"/>
    <property type="match status" value="1"/>
</dbReference>
<dbReference type="CDD" id="cd01838">
    <property type="entry name" value="Isoamyl_acetate_hydrolase_like"/>
    <property type="match status" value="1"/>
</dbReference>
<dbReference type="STRING" id="1173061.A0A0J9XJ50"/>
<gene>
    <name evidence="2" type="ORF">BN980_GECA22s00978g</name>
</gene>